<protein>
    <submittedName>
        <fullName evidence="2">Uncharacterized protein</fullName>
    </submittedName>
</protein>
<evidence type="ECO:0000313" key="3">
    <source>
        <dbReference type="Proteomes" id="UP000276588"/>
    </source>
</evidence>
<dbReference type="AlphaFoldDB" id="A0A3A6QBW7"/>
<evidence type="ECO:0000313" key="2">
    <source>
        <dbReference type="EMBL" id="RJX43461.1"/>
    </source>
</evidence>
<dbReference type="EMBL" id="QKNY01000008">
    <property type="protein sequence ID" value="RJX43461.1"/>
    <property type="molecule type" value="Genomic_DNA"/>
</dbReference>
<organism evidence="2 3">
    <name type="scientific">Halonotius aquaticus</name>
    <dbReference type="NCBI Taxonomy" id="2216978"/>
    <lineage>
        <taxon>Archaea</taxon>
        <taxon>Methanobacteriati</taxon>
        <taxon>Methanobacteriota</taxon>
        <taxon>Stenosarchaea group</taxon>
        <taxon>Halobacteria</taxon>
        <taxon>Halobacteriales</taxon>
        <taxon>Haloferacaceae</taxon>
        <taxon>Halonotius</taxon>
    </lineage>
</organism>
<accession>A0A3A6QBW7</accession>
<dbReference type="Proteomes" id="UP000276588">
    <property type="component" value="Unassembled WGS sequence"/>
</dbReference>
<sequence>MRVFRKLRRWLANNVDTEVEPATADSADSDAKTTIDDPEATSLRAIKLPDSERAARDAEEREP</sequence>
<gene>
    <name evidence="2" type="ORF">DM826_05900</name>
</gene>
<dbReference type="RefSeq" id="WP_120102478.1">
    <property type="nucleotide sequence ID" value="NZ_QKNY01000008.1"/>
</dbReference>
<reference evidence="2 3" key="1">
    <citation type="submission" date="2018-06" db="EMBL/GenBank/DDBJ databases">
        <title>Halonotius sp. F13-13 a new haloarchaeeon isolated from a solar saltern from Isla Cristina, Huelva, Spain.</title>
        <authorList>
            <person name="Duran-Viseras A."/>
            <person name="Sanchez-Porro C."/>
            <person name="Ventosa A."/>
        </authorList>
    </citation>
    <scope>NUCLEOTIDE SEQUENCE [LARGE SCALE GENOMIC DNA]</scope>
    <source>
        <strain evidence="2 3">F13-13</strain>
    </source>
</reference>
<feature type="region of interest" description="Disordered" evidence="1">
    <location>
        <begin position="18"/>
        <end position="63"/>
    </location>
</feature>
<evidence type="ECO:0000256" key="1">
    <source>
        <dbReference type="SAM" id="MobiDB-lite"/>
    </source>
</evidence>
<feature type="compositionally biased region" description="Basic and acidic residues" evidence="1">
    <location>
        <begin position="47"/>
        <end position="63"/>
    </location>
</feature>
<name>A0A3A6QBW7_9EURY</name>
<keyword evidence="3" id="KW-1185">Reference proteome</keyword>
<comment type="caution">
    <text evidence="2">The sequence shown here is derived from an EMBL/GenBank/DDBJ whole genome shotgun (WGS) entry which is preliminary data.</text>
</comment>
<proteinExistence type="predicted"/>